<proteinExistence type="predicted"/>
<evidence type="ECO:0000313" key="1">
    <source>
        <dbReference type="EMBL" id="KAJ9111223.1"/>
    </source>
</evidence>
<name>A0ACC2WID1_9TREE</name>
<dbReference type="Proteomes" id="UP001243375">
    <property type="component" value="Unassembled WGS sequence"/>
</dbReference>
<keyword evidence="2" id="KW-1185">Reference proteome</keyword>
<dbReference type="EMBL" id="JASBWU010000032">
    <property type="protein sequence ID" value="KAJ9111223.1"/>
    <property type="molecule type" value="Genomic_DNA"/>
</dbReference>
<accession>A0ACC2WID1</accession>
<reference evidence="1" key="1">
    <citation type="submission" date="2023-04" db="EMBL/GenBank/DDBJ databases">
        <title>Draft Genome sequencing of Naganishia species isolated from polar environments using Oxford Nanopore Technology.</title>
        <authorList>
            <person name="Leo P."/>
            <person name="Venkateswaran K."/>
        </authorList>
    </citation>
    <scope>NUCLEOTIDE SEQUENCE</scope>
    <source>
        <strain evidence="1">MNA-CCFEE 5425</strain>
    </source>
</reference>
<comment type="caution">
    <text evidence="1">The sequence shown here is derived from an EMBL/GenBank/DDBJ whole genome shotgun (WGS) entry which is preliminary data.</text>
</comment>
<sequence length="181" mass="20003">MPELMAASTVEETQDLIESCYQEAISARTTAREVAHLPINLDLFYSFSTLILAVHTHWKAAANGSLMAVMKPLALACVEFADMLDHGRNGDWKNSASADKLESLKGALNTCLPHMLKLGGLSLSDVQSEIKAKAKGEGIWSMGTTASPPSGPSRVLCFYHGPLYPRRRRKRFEDFEVQHQR</sequence>
<gene>
    <name evidence="1" type="ORF">QFC22_006598</name>
</gene>
<protein>
    <submittedName>
        <fullName evidence="1">Uncharacterized protein</fullName>
    </submittedName>
</protein>
<evidence type="ECO:0000313" key="2">
    <source>
        <dbReference type="Proteomes" id="UP001243375"/>
    </source>
</evidence>
<organism evidence="1 2">
    <name type="scientific">Naganishia vaughanmartiniae</name>
    <dbReference type="NCBI Taxonomy" id="1424756"/>
    <lineage>
        <taxon>Eukaryota</taxon>
        <taxon>Fungi</taxon>
        <taxon>Dikarya</taxon>
        <taxon>Basidiomycota</taxon>
        <taxon>Agaricomycotina</taxon>
        <taxon>Tremellomycetes</taxon>
        <taxon>Filobasidiales</taxon>
        <taxon>Filobasidiaceae</taxon>
        <taxon>Naganishia</taxon>
    </lineage>
</organism>